<dbReference type="AlphaFoldDB" id="A0A091CYP5"/>
<dbReference type="EMBL" id="KN123727">
    <property type="protein sequence ID" value="KFO23837.1"/>
    <property type="molecule type" value="Genomic_DNA"/>
</dbReference>
<dbReference type="Proteomes" id="UP000028990">
    <property type="component" value="Unassembled WGS sequence"/>
</dbReference>
<protein>
    <submittedName>
        <fullName evidence="1">Uncharacterized protein</fullName>
    </submittedName>
</protein>
<evidence type="ECO:0000313" key="1">
    <source>
        <dbReference type="EMBL" id="KFO23837.1"/>
    </source>
</evidence>
<gene>
    <name evidence="1" type="ORF">H920_14772</name>
</gene>
<evidence type="ECO:0000313" key="2">
    <source>
        <dbReference type="Proteomes" id="UP000028990"/>
    </source>
</evidence>
<organism evidence="1 2">
    <name type="scientific">Fukomys damarensis</name>
    <name type="common">Damaraland mole rat</name>
    <name type="synonym">Cryptomys damarensis</name>
    <dbReference type="NCBI Taxonomy" id="885580"/>
    <lineage>
        <taxon>Eukaryota</taxon>
        <taxon>Metazoa</taxon>
        <taxon>Chordata</taxon>
        <taxon>Craniata</taxon>
        <taxon>Vertebrata</taxon>
        <taxon>Euteleostomi</taxon>
        <taxon>Mammalia</taxon>
        <taxon>Eutheria</taxon>
        <taxon>Euarchontoglires</taxon>
        <taxon>Glires</taxon>
        <taxon>Rodentia</taxon>
        <taxon>Hystricomorpha</taxon>
        <taxon>Bathyergidae</taxon>
        <taxon>Fukomys</taxon>
    </lineage>
</organism>
<sequence>MLLHLERSSRDLLLGLISLAIPDSVRWLFSEEDFFSFADVHLEDSSQLWLRGEQEDEEHLDLSDDNFSEFLEWLLDSGEGNLLSGDWNR</sequence>
<proteinExistence type="predicted"/>
<reference evidence="1 2" key="1">
    <citation type="submission" date="2013-11" db="EMBL/GenBank/DDBJ databases">
        <title>The Damaraland mole rat (Fukomys damarensis) genome and evolution of African mole rats.</title>
        <authorList>
            <person name="Gladyshev V.N."/>
            <person name="Fang X."/>
        </authorList>
    </citation>
    <scope>NUCLEOTIDE SEQUENCE [LARGE SCALE GENOMIC DNA]</scope>
    <source>
        <tissue evidence="1">Liver</tissue>
    </source>
</reference>
<accession>A0A091CYP5</accession>
<name>A0A091CYP5_FUKDA</name>
<keyword evidence="2" id="KW-1185">Reference proteome</keyword>